<evidence type="ECO:0000256" key="2">
    <source>
        <dbReference type="ARBA" id="ARBA00022692"/>
    </source>
</evidence>
<comment type="similarity">
    <text evidence="5">Belongs to the FNT transporter (TC 1.A.16) family.</text>
</comment>
<sequence>MRETLNTFANTAALKVNQLKTSKSKYVTMSMLAGFFIGLGIILIFTIGGLLVPSQFGGTKIVMGISFGIALSLVIMAGADLFTGNNMIMTIGTLMKKTTWGETAYVWLFSYLGNFAGSVLLAILFFYSGLAIGDTADFIVTTASVKMNAPFMELFVRGLLCNILVCLAVWCSVKLKSESAKLIMIFWCLFAFITSGFEHSVANMTLLSIALLVPHPETVTIMGMAANLIPVTLGNIVGGAIFVGAAYTYGIVEKQPEMPSKQLRESS</sequence>
<dbReference type="GO" id="GO:0005886">
    <property type="term" value="C:plasma membrane"/>
    <property type="evidence" value="ECO:0007669"/>
    <property type="project" value="TreeGrafter"/>
</dbReference>
<dbReference type="OrthoDB" id="9786493at2"/>
<dbReference type="AlphaFoldDB" id="A0A177ZRW9"/>
<evidence type="ECO:0000256" key="4">
    <source>
        <dbReference type="ARBA" id="ARBA00023136"/>
    </source>
</evidence>
<evidence type="ECO:0000256" key="3">
    <source>
        <dbReference type="ARBA" id="ARBA00022989"/>
    </source>
</evidence>
<keyword evidence="2 6" id="KW-0812">Transmembrane</keyword>
<evidence type="ECO:0000256" key="6">
    <source>
        <dbReference type="SAM" id="Phobius"/>
    </source>
</evidence>
<gene>
    <name evidence="7" type="ORF">ABB05_12040</name>
</gene>
<dbReference type="PATRIC" id="fig|217031.6.peg.2578"/>
<proteinExistence type="inferred from homology"/>
<dbReference type="PANTHER" id="PTHR30520">
    <property type="entry name" value="FORMATE TRANSPORTER-RELATED"/>
    <property type="match status" value="1"/>
</dbReference>
<keyword evidence="4 6" id="KW-0472">Membrane</keyword>
<keyword evidence="8" id="KW-1185">Reference proteome</keyword>
<evidence type="ECO:0000313" key="8">
    <source>
        <dbReference type="Proteomes" id="UP000077881"/>
    </source>
</evidence>
<evidence type="ECO:0000256" key="1">
    <source>
        <dbReference type="ARBA" id="ARBA00004141"/>
    </source>
</evidence>
<feature type="transmembrane region" description="Helical" evidence="6">
    <location>
        <begin position="26"/>
        <end position="49"/>
    </location>
</feature>
<feature type="transmembrane region" description="Helical" evidence="6">
    <location>
        <begin position="104"/>
        <end position="127"/>
    </location>
</feature>
<dbReference type="PROSITE" id="PS01006">
    <property type="entry name" value="FORMATE_NITRITE_TP_2"/>
    <property type="match status" value="1"/>
</dbReference>
<dbReference type="InterPro" id="IPR023271">
    <property type="entry name" value="Aquaporin-like"/>
</dbReference>
<dbReference type="Pfam" id="PF01226">
    <property type="entry name" value="Form_Nir_trans"/>
    <property type="match status" value="1"/>
</dbReference>
<organism evidence="7 8">
    <name type="scientific">Lederbergia galactosidilytica</name>
    <dbReference type="NCBI Taxonomy" id="217031"/>
    <lineage>
        <taxon>Bacteria</taxon>
        <taxon>Bacillati</taxon>
        <taxon>Bacillota</taxon>
        <taxon>Bacilli</taxon>
        <taxon>Bacillales</taxon>
        <taxon>Bacillaceae</taxon>
        <taxon>Lederbergia</taxon>
    </lineage>
</organism>
<dbReference type="RefSeq" id="WP_064468196.1">
    <property type="nucleotide sequence ID" value="NZ_LDJR01000049.1"/>
</dbReference>
<dbReference type="STRING" id="217031.ABB05_12040"/>
<evidence type="ECO:0000256" key="5">
    <source>
        <dbReference type="ARBA" id="ARBA00049660"/>
    </source>
</evidence>
<protein>
    <submittedName>
        <fullName evidence="7">Nitrite transporter NirC</fullName>
    </submittedName>
</protein>
<dbReference type="Gene3D" id="1.20.1080.10">
    <property type="entry name" value="Glycerol uptake facilitator protein"/>
    <property type="match status" value="1"/>
</dbReference>
<feature type="transmembrane region" description="Helical" evidence="6">
    <location>
        <begin position="154"/>
        <end position="173"/>
    </location>
</feature>
<reference evidence="7 8" key="1">
    <citation type="submission" date="2015-05" db="EMBL/GenBank/DDBJ databases">
        <title>Comparison of genome.</title>
        <authorList>
            <person name="Zheng Z."/>
            <person name="Sun M."/>
        </authorList>
    </citation>
    <scope>NUCLEOTIDE SEQUENCE [LARGE SCALE GENOMIC DNA]</scope>
    <source>
        <strain evidence="7 8">G25-74</strain>
    </source>
</reference>
<accession>A0A177ZRW9</accession>
<keyword evidence="3 6" id="KW-1133">Transmembrane helix</keyword>
<dbReference type="PROSITE" id="PS01005">
    <property type="entry name" value="FORMATE_NITRITE_TP_1"/>
    <property type="match status" value="1"/>
</dbReference>
<dbReference type="NCBIfam" id="TIGR00790">
    <property type="entry name" value="fnt"/>
    <property type="match status" value="1"/>
</dbReference>
<dbReference type="GO" id="GO:0015499">
    <property type="term" value="F:formate transmembrane transporter activity"/>
    <property type="evidence" value="ECO:0007669"/>
    <property type="project" value="TreeGrafter"/>
</dbReference>
<feature type="transmembrane region" description="Helical" evidence="6">
    <location>
        <begin position="61"/>
        <end position="83"/>
    </location>
</feature>
<name>A0A177ZRW9_9BACI</name>
<comment type="subcellular location">
    <subcellularLocation>
        <location evidence="1">Membrane</location>
        <topology evidence="1">Multi-pass membrane protein</topology>
    </subcellularLocation>
</comment>
<dbReference type="EMBL" id="LDJR01000049">
    <property type="protein sequence ID" value="OAK70706.1"/>
    <property type="molecule type" value="Genomic_DNA"/>
</dbReference>
<feature type="transmembrane region" description="Helical" evidence="6">
    <location>
        <begin position="185"/>
        <end position="213"/>
    </location>
</feature>
<dbReference type="Proteomes" id="UP000077881">
    <property type="component" value="Unassembled WGS sequence"/>
</dbReference>
<feature type="transmembrane region" description="Helical" evidence="6">
    <location>
        <begin position="233"/>
        <end position="252"/>
    </location>
</feature>
<dbReference type="InterPro" id="IPR024002">
    <property type="entry name" value="For/NO2_transpt_CS"/>
</dbReference>
<evidence type="ECO:0000313" key="7">
    <source>
        <dbReference type="EMBL" id="OAK70706.1"/>
    </source>
</evidence>
<dbReference type="InterPro" id="IPR000292">
    <property type="entry name" value="For/NO2_transpt"/>
</dbReference>
<dbReference type="PANTHER" id="PTHR30520:SF8">
    <property type="entry name" value="NITRITE TRANSPORTER NIRC"/>
    <property type="match status" value="1"/>
</dbReference>
<comment type="caution">
    <text evidence="7">The sequence shown here is derived from an EMBL/GenBank/DDBJ whole genome shotgun (WGS) entry which is preliminary data.</text>
</comment>